<comment type="caution">
    <text evidence="4">The sequence shown here is derived from an EMBL/GenBank/DDBJ whole genome shotgun (WGS) entry which is preliminary data.</text>
</comment>
<reference evidence="4" key="1">
    <citation type="submission" date="2023-03" db="EMBL/GenBank/DDBJ databases">
        <title>Massive genome expansion in bonnet fungi (Mycena s.s.) driven by repeated elements and novel gene families across ecological guilds.</title>
        <authorList>
            <consortium name="Lawrence Berkeley National Laboratory"/>
            <person name="Harder C.B."/>
            <person name="Miyauchi S."/>
            <person name="Viragh M."/>
            <person name="Kuo A."/>
            <person name="Thoen E."/>
            <person name="Andreopoulos B."/>
            <person name="Lu D."/>
            <person name="Skrede I."/>
            <person name="Drula E."/>
            <person name="Henrissat B."/>
            <person name="Morin E."/>
            <person name="Kohler A."/>
            <person name="Barry K."/>
            <person name="LaButti K."/>
            <person name="Morin E."/>
            <person name="Salamov A."/>
            <person name="Lipzen A."/>
            <person name="Mereny Z."/>
            <person name="Hegedus B."/>
            <person name="Baldrian P."/>
            <person name="Stursova M."/>
            <person name="Weitz H."/>
            <person name="Taylor A."/>
            <person name="Grigoriev I.V."/>
            <person name="Nagy L.G."/>
            <person name="Martin F."/>
            <person name="Kauserud H."/>
        </authorList>
    </citation>
    <scope>NUCLEOTIDE SEQUENCE</scope>
    <source>
        <strain evidence="4">9284</strain>
    </source>
</reference>
<evidence type="ECO:0000313" key="4">
    <source>
        <dbReference type="EMBL" id="KAJ7638534.1"/>
    </source>
</evidence>
<dbReference type="InterPro" id="IPR027417">
    <property type="entry name" value="P-loop_NTPase"/>
</dbReference>
<organism evidence="4 5">
    <name type="scientific">Roridomyces roridus</name>
    <dbReference type="NCBI Taxonomy" id="1738132"/>
    <lineage>
        <taxon>Eukaryota</taxon>
        <taxon>Fungi</taxon>
        <taxon>Dikarya</taxon>
        <taxon>Basidiomycota</taxon>
        <taxon>Agaricomycotina</taxon>
        <taxon>Agaricomycetes</taxon>
        <taxon>Agaricomycetidae</taxon>
        <taxon>Agaricales</taxon>
        <taxon>Marasmiineae</taxon>
        <taxon>Mycenaceae</taxon>
        <taxon>Roridomyces</taxon>
    </lineage>
</organism>
<dbReference type="EMBL" id="JARKIF010000005">
    <property type="protein sequence ID" value="KAJ7638534.1"/>
    <property type="molecule type" value="Genomic_DNA"/>
</dbReference>
<dbReference type="GO" id="GO:0042148">
    <property type="term" value="P:DNA strand invasion"/>
    <property type="evidence" value="ECO:0007669"/>
    <property type="project" value="TreeGrafter"/>
</dbReference>
<dbReference type="AlphaFoldDB" id="A0AAD7FR13"/>
<proteinExistence type="predicted"/>
<evidence type="ECO:0000256" key="2">
    <source>
        <dbReference type="ARBA" id="ARBA00023242"/>
    </source>
</evidence>
<gene>
    <name evidence="4" type="ORF">FB45DRAFT_903164</name>
</gene>
<dbReference type="SUPFAM" id="SSF52540">
    <property type="entry name" value="P-loop containing nucleoside triphosphate hydrolases"/>
    <property type="match status" value="1"/>
</dbReference>
<dbReference type="InterPro" id="IPR051988">
    <property type="entry name" value="HRR_RAD51_Paralog"/>
</dbReference>
<keyword evidence="2" id="KW-0539">Nucleus</keyword>
<dbReference type="GO" id="GO:0140664">
    <property type="term" value="F:ATP-dependent DNA damage sensor activity"/>
    <property type="evidence" value="ECO:0007669"/>
    <property type="project" value="InterPro"/>
</dbReference>
<evidence type="ECO:0000259" key="3">
    <source>
        <dbReference type="PROSITE" id="PS50162"/>
    </source>
</evidence>
<dbReference type="GO" id="GO:0003697">
    <property type="term" value="F:single-stranded DNA binding"/>
    <property type="evidence" value="ECO:0007669"/>
    <property type="project" value="TreeGrafter"/>
</dbReference>
<dbReference type="Gene3D" id="3.40.50.300">
    <property type="entry name" value="P-loop containing nucleotide triphosphate hydrolases"/>
    <property type="match status" value="1"/>
</dbReference>
<dbReference type="GO" id="GO:0000724">
    <property type="term" value="P:double-strand break repair via homologous recombination"/>
    <property type="evidence" value="ECO:0007669"/>
    <property type="project" value="TreeGrafter"/>
</dbReference>
<dbReference type="GO" id="GO:0005657">
    <property type="term" value="C:replication fork"/>
    <property type="evidence" value="ECO:0007669"/>
    <property type="project" value="TreeGrafter"/>
</dbReference>
<dbReference type="GO" id="GO:0007131">
    <property type="term" value="P:reciprocal meiotic recombination"/>
    <property type="evidence" value="ECO:0007669"/>
    <property type="project" value="TreeGrafter"/>
</dbReference>
<dbReference type="PANTHER" id="PTHR46457">
    <property type="entry name" value="DNA REPAIR PROTEIN RAD51 HOMOLOG 4"/>
    <property type="match status" value="1"/>
</dbReference>
<evidence type="ECO:0000256" key="1">
    <source>
        <dbReference type="ARBA" id="ARBA00004123"/>
    </source>
</evidence>
<dbReference type="InterPro" id="IPR020588">
    <property type="entry name" value="RecA_ATP-bd"/>
</dbReference>
<comment type="subcellular location">
    <subcellularLocation>
        <location evidence="1">Nucleus</location>
    </subcellularLocation>
</comment>
<dbReference type="GO" id="GO:0005815">
    <property type="term" value="C:microtubule organizing center"/>
    <property type="evidence" value="ECO:0007669"/>
    <property type="project" value="TreeGrafter"/>
</dbReference>
<dbReference type="GO" id="GO:0000723">
    <property type="term" value="P:telomere maintenance"/>
    <property type="evidence" value="ECO:0007669"/>
    <property type="project" value="TreeGrafter"/>
</dbReference>
<dbReference type="GO" id="GO:0033063">
    <property type="term" value="C:Rad51B-Rad51C-Rad51D-XRCC2 complex"/>
    <property type="evidence" value="ECO:0007669"/>
    <property type="project" value="TreeGrafter"/>
</dbReference>
<evidence type="ECO:0000313" key="5">
    <source>
        <dbReference type="Proteomes" id="UP001221142"/>
    </source>
</evidence>
<dbReference type="Proteomes" id="UP001221142">
    <property type="component" value="Unassembled WGS sequence"/>
</dbReference>
<dbReference type="GO" id="GO:0005524">
    <property type="term" value="F:ATP binding"/>
    <property type="evidence" value="ECO:0007669"/>
    <property type="project" value="InterPro"/>
</dbReference>
<dbReference type="PANTHER" id="PTHR46457:SF1">
    <property type="entry name" value="DNA REPAIR PROTEIN RAD51 HOMOLOG 4"/>
    <property type="match status" value="1"/>
</dbReference>
<feature type="domain" description="RecA family profile 1" evidence="3">
    <location>
        <begin position="78"/>
        <end position="245"/>
    </location>
</feature>
<dbReference type="InterPro" id="IPR013632">
    <property type="entry name" value="Rad51_C"/>
</dbReference>
<name>A0AAD7FR13_9AGAR</name>
<dbReference type="PROSITE" id="PS50162">
    <property type="entry name" value="RECA_2"/>
    <property type="match status" value="1"/>
</dbReference>
<dbReference type="GO" id="GO:0000400">
    <property type="term" value="F:four-way junction DNA binding"/>
    <property type="evidence" value="ECO:0007669"/>
    <property type="project" value="TreeGrafter"/>
</dbReference>
<keyword evidence="5" id="KW-1185">Reference proteome</keyword>
<protein>
    <submittedName>
        <fullName evidence="4">P-loop containing nucleoside triphosphate hydrolase protein</fullName>
    </submittedName>
</protein>
<accession>A0AAD7FR13</accession>
<dbReference type="Pfam" id="PF08423">
    <property type="entry name" value="Rad51"/>
    <property type="match status" value="1"/>
</dbReference>
<dbReference type="GO" id="GO:0016787">
    <property type="term" value="F:hydrolase activity"/>
    <property type="evidence" value="ECO:0007669"/>
    <property type="project" value="UniProtKB-KW"/>
</dbReference>
<keyword evidence="4" id="KW-0378">Hydrolase</keyword>
<sequence length="326" mass="35762">MRLAACVPPIPEDLLSSLAQVGIQTDSDLLFSGSTSDIFQRLPRGTTTLKELAQITALVAESASAQGHKASDLLRDSEPDRFLSGVPQLDQFLEGLTTPRRMIEVSGDRGSGKTSLLLYLVLRHLVEQPQSSVLWIDTTGDFSVTRAEEILQNFDGPGASTTLDRLQVSLALEVDAVYEVLEDLRLSFNMSRVQGIVVDCVTPLFSSLLSPVSSHGHAIMTLFMRQLRAFATTFSITVFVVNNSTLFTPFVPGSASNNPNIRKPSLGPSFTFLTDATVWLVLDAESDSGNEGTKHIAQLYRSKITAPKSPCWFEMRQGVLRQIEWK</sequence>